<evidence type="ECO:0000256" key="1">
    <source>
        <dbReference type="SAM" id="MobiDB-lite"/>
    </source>
</evidence>
<dbReference type="EMBL" id="BAAAQD010000004">
    <property type="protein sequence ID" value="GAA1512298.1"/>
    <property type="molecule type" value="Genomic_DNA"/>
</dbReference>
<reference evidence="2 3" key="1">
    <citation type="journal article" date="2019" name="Int. J. Syst. Evol. Microbiol.">
        <title>The Global Catalogue of Microorganisms (GCM) 10K type strain sequencing project: providing services to taxonomists for standard genome sequencing and annotation.</title>
        <authorList>
            <consortium name="The Broad Institute Genomics Platform"/>
            <consortium name="The Broad Institute Genome Sequencing Center for Infectious Disease"/>
            <person name="Wu L."/>
            <person name="Ma J."/>
        </authorList>
    </citation>
    <scope>NUCLEOTIDE SEQUENCE [LARGE SCALE GENOMIC DNA]</scope>
    <source>
        <strain evidence="2 3">JCM 15933</strain>
    </source>
</reference>
<proteinExistence type="predicted"/>
<gene>
    <name evidence="2" type="ORF">GCM10009827_028200</name>
</gene>
<sequence length="100" mass="11193">MQPERHRARRLLLGEEIPGDARLRVAPHLDHEVRLGVVTCHDLGDKGQLPGLQHLLVIVSRVRHDHIGDDDPAGSQPDVHSLQREQAGCLGRTVERARQQ</sequence>
<evidence type="ECO:0000313" key="2">
    <source>
        <dbReference type="EMBL" id="GAA1512298.1"/>
    </source>
</evidence>
<accession>A0ABN2A684</accession>
<name>A0ABN2A684_9ACTN</name>
<keyword evidence="3" id="KW-1185">Reference proteome</keyword>
<evidence type="ECO:0000313" key="3">
    <source>
        <dbReference type="Proteomes" id="UP001501470"/>
    </source>
</evidence>
<comment type="caution">
    <text evidence="2">The sequence shown here is derived from an EMBL/GenBank/DDBJ whole genome shotgun (WGS) entry which is preliminary data.</text>
</comment>
<organism evidence="2 3">
    <name type="scientific">Dactylosporangium maewongense</name>
    <dbReference type="NCBI Taxonomy" id="634393"/>
    <lineage>
        <taxon>Bacteria</taxon>
        <taxon>Bacillati</taxon>
        <taxon>Actinomycetota</taxon>
        <taxon>Actinomycetes</taxon>
        <taxon>Micromonosporales</taxon>
        <taxon>Micromonosporaceae</taxon>
        <taxon>Dactylosporangium</taxon>
    </lineage>
</organism>
<dbReference type="Proteomes" id="UP001501470">
    <property type="component" value="Unassembled WGS sequence"/>
</dbReference>
<feature type="region of interest" description="Disordered" evidence="1">
    <location>
        <begin position="66"/>
        <end position="100"/>
    </location>
</feature>
<protein>
    <submittedName>
        <fullName evidence="2">Uncharacterized protein</fullName>
    </submittedName>
</protein>